<evidence type="ECO:0000313" key="2">
    <source>
        <dbReference type="Proteomes" id="UP001589776"/>
    </source>
</evidence>
<reference evidence="1 2" key="1">
    <citation type="submission" date="2024-09" db="EMBL/GenBank/DDBJ databases">
        <authorList>
            <person name="Sun Q."/>
            <person name="Mori K."/>
        </authorList>
    </citation>
    <scope>NUCLEOTIDE SEQUENCE [LARGE SCALE GENOMIC DNA]</scope>
    <source>
        <strain evidence="1 2">CCM 7759</strain>
    </source>
</reference>
<organism evidence="1 2">
    <name type="scientific">Paenibacillus chartarius</name>
    <dbReference type="NCBI Taxonomy" id="747481"/>
    <lineage>
        <taxon>Bacteria</taxon>
        <taxon>Bacillati</taxon>
        <taxon>Bacillota</taxon>
        <taxon>Bacilli</taxon>
        <taxon>Bacillales</taxon>
        <taxon>Paenibacillaceae</taxon>
        <taxon>Paenibacillus</taxon>
    </lineage>
</organism>
<gene>
    <name evidence="1" type="ORF">ACFFK0_23025</name>
</gene>
<sequence length="181" mass="19713">MNRKANCKKKCTIIKKTTTVKVACTPKPVCPRPLCKKKKKLVVKKKRAAVKPRVVVNRRIIVRRPTITVPVPQVNVEAPDVTVAPAVIPAPVVNVSQPDNACETELRLNLLRYRGTTIEVIDPAFGGSPLNRIGVLESVGEGTFAIRPTTDNPTSEVVYYSICQIVGFRPEVTVPSPAPIG</sequence>
<dbReference type="RefSeq" id="WP_377472713.1">
    <property type="nucleotide sequence ID" value="NZ_JBHLWN010000090.1"/>
</dbReference>
<dbReference type="EMBL" id="JBHLWN010000090">
    <property type="protein sequence ID" value="MFC0215270.1"/>
    <property type="molecule type" value="Genomic_DNA"/>
</dbReference>
<protein>
    <submittedName>
        <fullName evidence="1">Uncharacterized protein</fullName>
    </submittedName>
</protein>
<name>A0ABV6DRK3_9BACL</name>
<keyword evidence="2" id="KW-1185">Reference proteome</keyword>
<accession>A0ABV6DRK3</accession>
<dbReference type="Proteomes" id="UP001589776">
    <property type="component" value="Unassembled WGS sequence"/>
</dbReference>
<comment type="caution">
    <text evidence="1">The sequence shown here is derived from an EMBL/GenBank/DDBJ whole genome shotgun (WGS) entry which is preliminary data.</text>
</comment>
<evidence type="ECO:0000313" key="1">
    <source>
        <dbReference type="EMBL" id="MFC0215270.1"/>
    </source>
</evidence>
<proteinExistence type="predicted"/>